<dbReference type="SUPFAM" id="SSF50891">
    <property type="entry name" value="Cyclophilin-like"/>
    <property type="match status" value="1"/>
</dbReference>
<evidence type="ECO:0000313" key="8">
    <source>
        <dbReference type="Proteomes" id="UP001202052"/>
    </source>
</evidence>
<evidence type="ECO:0000256" key="4">
    <source>
        <dbReference type="ARBA" id="ARBA00023235"/>
    </source>
</evidence>
<dbReference type="Pfam" id="PF00160">
    <property type="entry name" value="Pro_isomerase"/>
    <property type="match status" value="1"/>
</dbReference>
<comment type="catalytic activity">
    <reaction evidence="5">
        <text>[protein]-peptidylproline (omega=180) = [protein]-peptidylproline (omega=0)</text>
        <dbReference type="Rhea" id="RHEA:16237"/>
        <dbReference type="Rhea" id="RHEA-COMP:10747"/>
        <dbReference type="Rhea" id="RHEA-COMP:10748"/>
        <dbReference type="ChEBI" id="CHEBI:83833"/>
        <dbReference type="ChEBI" id="CHEBI:83834"/>
        <dbReference type="EC" id="5.2.1.8"/>
    </reaction>
</comment>
<gene>
    <name evidence="7" type="ORF">M4438_29975</name>
</gene>
<dbReference type="InterPro" id="IPR029000">
    <property type="entry name" value="Cyclophilin-like_dom_sf"/>
</dbReference>
<evidence type="ECO:0000313" key="7">
    <source>
        <dbReference type="EMBL" id="MCL3997675.1"/>
    </source>
</evidence>
<evidence type="ECO:0000256" key="1">
    <source>
        <dbReference type="ARBA" id="ARBA00002388"/>
    </source>
</evidence>
<keyword evidence="4 5" id="KW-0413">Isomerase</keyword>
<comment type="function">
    <text evidence="1 5">PPIases accelerate the folding of proteins. It catalyzes the cis-trans isomerization of proline imidic peptide bonds in oligopeptides.</text>
</comment>
<dbReference type="PRINTS" id="PR00153">
    <property type="entry name" value="CSAPPISMRASE"/>
</dbReference>
<sequence>MSTVELNTSAGRIVLELNDAEAPKTVENFLAYVRSGHYDGTIFHRVISDFMIQGGGFTPDMQQKSTLAPIQNEADNGLKNDNYTVAMARTNDPHSATAQFFINVKDNAFLNHTSKTPNGWGYAVFGRVTEGQDVVDAIKGVKTGSSRGHQDVPVQPVVIESAKILG</sequence>
<dbReference type="PIRSF" id="PIRSF001467">
    <property type="entry name" value="Peptidylpro_ismrse"/>
    <property type="match status" value="1"/>
</dbReference>
<name>A0ABT0P239_9ACTN</name>
<comment type="similarity">
    <text evidence="2 5">Belongs to the cyclophilin-type PPIase family.</text>
</comment>
<dbReference type="Proteomes" id="UP001202052">
    <property type="component" value="Unassembled WGS sequence"/>
</dbReference>
<dbReference type="InterPro" id="IPR020892">
    <property type="entry name" value="Cyclophilin-type_PPIase_CS"/>
</dbReference>
<evidence type="ECO:0000256" key="5">
    <source>
        <dbReference type="RuleBase" id="RU363019"/>
    </source>
</evidence>
<dbReference type="CDD" id="cd01920">
    <property type="entry name" value="cyclophilin_EcCYP_like"/>
    <property type="match status" value="1"/>
</dbReference>
<dbReference type="PROSITE" id="PS00170">
    <property type="entry name" value="CSA_PPIASE_1"/>
    <property type="match status" value="1"/>
</dbReference>
<evidence type="ECO:0000256" key="3">
    <source>
        <dbReference type="ARBA" id="ARBA00023110"/>
    </source>
</evidence>
<organism evidence="7 8">
    <name type="scientific">Streptomyces lavenduligriseus</name>
    <dbReference type="NCBI Taxonomy" id="67315"/>
    <lineage>
        <taxon>Bacteria</taxon>
        <taxon>Bacillati</taxon>
        <taxon>Actinomycetota</taxon>
        <taxon>Actinomycetes</taxon>
        <taxon>Kitasatosporales</taxon>
        <taxon>Streptomycetaceae</taxon>
        <taxon>Streptomyces</taxon>
    </lineage>
</organism>
<feature type="domain" description="PPIase cyclophilin-type" evidence="6">
    <location>
        <begin position="1"/>
        <end position="164"/>
    </location>
</feature>
<accession>A0ABT0P239</accession>
<protein>
    <recommendedName>
        <fullName evidence="5">Peptidyl-prolyl cis-trans isomerase</fullName>
        <shortName evidence="5">PPIase</shortName>
        <ecNumber evidence="5">5.2.1.8</ecNumber>
    </recommendedName>
</protein>
<dbReference type="Gene3D" id="2.40.100.10">
    <property type="entry name" value="Cyclophilin-like"/>
    <property type="match status" value="1"/>
</dbReference>
<dbReference type="RefSeq" id="WP_249492472.1">
    <property type="nucleotide sequence ID" value="NZ_JAMCCK010000046.1"/>
</dbReference>
<dbReference type="PROSITE" id="PS50072">
    <property type="entry name" value="CSA_PPIASE_2"/>
    <property type="match status" value="1"/>
</dbReference>
<dbReference type="EC" id="5.2.1.8" evidence="5"/>
<proteinExistence type="inferred from homology"/>
<dbReference type="InterPro" id="IPR002130">
    <property type="entry name" value="Cyclophilin-type_PPIase_dom"/>
</dbReference>
<keyword evidence="3 5" id="KW-0697">Rotamase</keyword>
<dbReference type="InterPro" id="IPR024936">
    <property type="entry name" value="Cyclophilin-type_PPIase"/>
</dbReference>
<comment type="caution">
    <text evidence="7">The sequence shown here is derived from an EMBL/GenBank/DDBJ whole genome shotgun (WGS) entry which is preliminary data.</text>
</comment>
<reference evidence="7 8" key="1">
    <citation type="submission" date="2022-05" db="EMBL/GenBank/DDBJ databases">
        <title>Genome Resource of Streptomyces lavenduligriseus GA1-1, a Strain with Broad-Spectrum Antifungal Activity against Phytopathogenic Fungi.</title>
        <authorList>
            <person name="Qi D."/>
        </authorList>
    </citation>
    <scope>NUCLEOTIDE SEQUENCE [LARGE SCALE GENOMIC DNA]</scope>
    <source>
        <strain evidence="7 8">GA1-1</strain>
    </source>
</reference>
<evidence type="ECO:0000259" key="6">
    <source>
        <dbReference type="PROSITE" id="PS50072"/>
    </source>
</evidence>
<dbReference type="EMBL" id="JAMCCK010000046">
    <property type="protein sequence ID" value="MCL3997675.1"/>
    <property type="molecule type" value="Genomic_DNA"/>
</dbReference>
<dbReference type="PANTHER" id="PTHR43246">
    <property type="entry name" value="PEPTIDYL-PROLYL CIS-TRANS ISOMERASE CYP38, CHLOROPLASTIC"/>
    <property type="match status" value="1"/>
</dbReference>
<dbReference type="GO" id="GO:0016853">
    <property type="term" value="F:isomerase activity"/>
    <property type="evidence" value="ECO:0007669"/>
    <property type="project" value="UniProtKB-KW"/>
</dbReference>
<evidence type="ECO:0000256" key="2">
    <source>
        <dbReference type="ARBA" id="ARBA00007365"/>
    </source>
</evidence>
<keyword evidence="8" id="KW-1185">Reference proteome</keyword>
<dbReference type="InterPro" id="IPR044665">
    <property type="entry name" value="E_coli_cyclophilin_A-like"/>
</dbReference>